<dbReference type="PANTHER" id="PTHR31973">
    <property type="entry name" value="POLYPROTEIN, PUTATIVE-RELATED"/>
    <property type="match status" value="1"/>
</dbReference>
<dbReference type="Proteomes" id="UP000826656">
    <property type="component" value="Unassembled WGS sequence"/>
</dbReference>
<protein>
    <recommendedName>
        <fullName evidence="1">MULE transposase domain-containing protein</fullName>
    </recommendedName>
</protein>
<evidence type="ECO:0000259" key="1">
    <source>
        <dbReference type="Pfam" id="PF10551"/>
    </source>
</evidence>
<accession>A0ABQ7U861</accession>
<proteinExistence type="predicted"/>
<gene>
    <name evidence="2" type="ORF">KY290_035515</name>
</gene>
<organism evidence="2 3">
    <name type="scientific">Solanum tuberosum</name>
    <name type="common">Potato</name>
    <dbReference type="NCBI Taxonomy" id="4113"/>
    <lineage>
        <taxon>Eukaryota</taxon>
        <taxon>Viridiplantae</taxon>
        <taxon>Streptophyta</taxon>
        <taxon>Embryophyta</taxon>
        <taxon>Tracheophyta</taxon>
        <taxon>Spermatophyta</taxon>
        <taxon>Magnoliopsida</taxon>
        <taxon>eudicotyledons</taxon>
        <taxon>Gunneridae</taxon>
        <taxon>Pentapetalae</taxon>
        <taxon>asterids</taxon>
        <taxon>lamiids</taxon>
        <taxon>Solanales</taxon>
        <taxon>Solanaceae</taxon>
        <taxon>Solanoideae</taxon>
        <taxon>Solaneae</taxon>
        <taxon>Solanum</taxon>
    </lineage>
</organism>
<name>A0ABQ7U861_SOLTU</name>
<evidence type="ECO:0000313" key="3">
    <source>
        <dbReference type="Proteomes" id="UP000826656"/>
    </source>
</evidence>
<evidence type="ECO:0000313" key="2">
    <source>
        <dbReference type="EMBL" id="KAH0742472.1"/>
    </source>
</evidence>
<keyword evidence="3" id="KW-1185">Reference proteome</keyword>
<sequence length="373" mass="42806">MHTNNFSILIQHNGRWDSAGNYVDYNIEGVMYDPTTKYEGLLTTISSQLGVDTTIYHLELRYFVSGPSPPMKIHNDTGVQVYLDQKKCNSDFFSKYPLCVTCVDKAMESIEYQTNVQTTRQHNMGSNILCLTNMEPISECYIEESQGTEIISNPQHYLVAEDQVYINKQTISEVMKRYAFLREFCFVAKRSSPTCYYLKCATENCSWVFKSSCLNNSKLFKVRKFYDTHSCPLKDRIQSKRQSTSGVLGAMLVEKYVDLKTVYTPTDIQADMLRIHGISLTYMQAWRALDASIRGWEYCRPVVVVDGTHLKSTYEGTVLIASTLDPGGHILPLAYGIVDSENDDSWLWFFENFKNAFSERKDMCFVSDRNKSI</sequence>
<dbReference type="Pfam" id="PF10551">
    <property type="entry name" value="MULE"/>
    <property type="match status" value="1"/>
</dbReference>
<dbReference type="PANTHER" id="PTHR31973:SF113">
    <property type="entry name" value="PROTEIN FAR1-RELATED SEQUENCE 5-LIKE"/>
    <property type="match status" value="1"/>
</dbReference>
<comment type="caution">
    <text evidence="2">The sequence shown here is derived from an EMBL/GenBank/DDBJ whole genome shotgun (WGS) entry which is preliminary data.</text>
</comment>
<reference evidence="2 3" key="1">
    <citation type="journal article" date="2021" name="bioRxiv">
        <title>Chromosome-scale and haplotype-resolved genome assembly of a tetraploid potato cultivar.</title>
        <authorList>
            <person name="Sun H."/>
            <person name="Jiao W.-B."/>
            <person name="Krause K."/>
            <person name="Campoy J.A."/>
            <person name="Goel M."/>
            <person name="Folz-Donahue K."/>
            <person name="Kukat C."/>
            <person name="Huettel B."/>
            <person name="Schneeberger K."/>
        </authorList>
    </citation>
    <scope>NUCLEOTIDE SEQUENCE [LARGE SCALE GENOMIC DNA]</scope>
    <source>
        <strain evidence="2">SolTubOtavaFocal</strain>
        <tissue evidence="2">Leaves</tissue>
    </source>
</reference>
<feature type="domain" description="MULE transposase" evidence="1">
    <location>
        <begin position="302"/>
        <end position="373"/>
    </location>
</feature>
<dbReference type="EMBL" id="JAIVGD010000026">
    <property type="protein sequence ID" value="KAH0742472.1"/>
    <property type="molecule type" value="Genomic_DNA"/>
</dbReference>
<dbReference type="InterPro" id="IPR018289">
    <property type="entry name" value="MULE_transposase_dom"/>
</dbReference>